<keyword evidence="1" id="KW-0812">Transmembrane</keyword>
<protein>
    <submittedName>
        <fullName evidence="3">YgcG family protein</fullName>
    </submittedName>
</protein>
<dbReference type="Pfam" id="PF04536">
    <property type="entry name" value="TPM_phosphatase"/>
    <property type="match status" value="1"/>
</dbReference>
<dbReference type="EMBL" id="DSRU01000110">
    <property type="protein sequence ID" value="HFM97746.1"/>
    <property type="molecule type" value="Genomic_DNA"/>
</dbReference>
<gene>
    <name evidence="3" type="ORF">ENR64_08245</name>
</gene>
<dbReference type="InterPro" id="IPR007621">
    <property type="entry name" value="TPM_dom"/>
</dbReference>
<keyword evidence="1" id="KW-1133">Transmembrane helix</keyword>
<name>A0A7C3KD43_9CYAN</name>
<proteinExistence type="predicted"/>
<evidence type="ECO:0000313" key="3">
    <source>
        <dbReference type="EMBL" id="HFM97746.1"/>
    </source>
</evidence>
<reference evidence="3" key="1">
    <citation type="journal article" date="2020" name="mSystems">
        <title>Genome- and Community-Level Interaction Insights into Carbon Utilization and Element Cycling Functions of Hydrothermarchaeota in Hydrothermal Sediment.</title>
        <authorList>
            <person name="Zhou Z."/>
            <person name="Liu Y."/>
            <person name="Xu W."/>
            <person name="Pan J."/>
            <person name="Luo Z.H."/>
            <person name="Li M."/>
        </authorList>
    </citation>
    <scope>NUCLEOTIDE SEQUENCE [LARGE SCALE GENOMIC DNA]</scope>
    <source>
        <strain evidence="3">SpSt-418</strain>
    </source>
</reference>
<sequence length="240" mass="26401">MKRFIIPSHFLRLWLRQAIALVIVAVATTQLFVLPASATSVFEVPVPEAGTWVVDKAEILSRASEGKLNSELADLAKQTGYEAYFVTIHRLDYGETAQTFADKLFTTWFPTPEDQASEILLVLDNLTNNAAIRTGDQVKATLSDETATSIAQETLLAPLKQGDKYNQAFSDASDRLVAVLTGQPDPGPPVIEDNVMVEGTFASPEETKESNAMVWVIGFLIVATIVPMATYYFYQFMGSR</sequence>
<feature type="domain" description="TPM" evidence="2">
    <location>
        <begin position="53"/>
        <end position="178"/>
    </location>
</feature>
<evidence type="ECO:0000256" key="1">
    <source>
        <dbReference type="SAM" id="Phobius"/>
    </source>
</evidence>
<dbReference type="PANTHER" id="PTHR30373">
    <property type="entry name" value="UPF0603 PROTEIN YGCG"/>
    <property type="match status" value="1"/>
</dbReference>
<dbReference type="NCBIfam" id="NF047379">
    <property type="entry name" value="photo_II_Psb32"/>
    <property type="match status" value="1"/>
</dbReference>
<organism evidence="3">
    <name type="scientific">Oscillatoriales cyanobacterium SpSt-418</name>
    <dbReference type="NCBI Taxonomy" id="2282169"/>
    <lineage>
        <taxon>Bacteria</taxon>
        <taxon>Bacillati</taxon>
        <taxon>Cyanobacteriota</taxon>
        <taxon>Cyanophyceae</taxon>
        <taxon>Oscillatoriophycideae</taxon>
        <taxon>Oscillatoriales</taxon>
    </lineage>
</organism>
<accession>A0A7C3KD43</accession>
<evidence type="ECO:0000259" key="2">
    <source>
        <dbReference type="Pfam" id="PF04536"/>
    </source>
</evidence>
<feature type="transmembrane region" description="Helical" evidence="1">
    <location>
        <begin position="212"/>
        <end position="234"/>
    </location>
</feature>
<dbReference type="PANTHER" id="PTHR30373:SF2">
    <property type="entry name" value="UPF0603 PROTEIN YGCG"/>
    <property type="match status" value="1"/>
</dbReference>
<comment type="caution">
    <text evidence="3">The sequence shown here is derived from an EMBL/GenBank/DDBJ whole genome shotgun (WGS) entry which is preliminary data.</text>
</comment>
<dbReference type="Gene3D" id="3.10.310.50">
    <property type="match status" value="1"/>
</dbReference>
<dbReference type="AlphaFoldDB" id="A0A7C3KD43"/>
<keyword evidence="1" id="KW-0472">Membrane</keyword>